<dbReference type="EMBL" id="JABSTV010001253">
    <property type="protein sequence ID" value="KAH7943371.1"/>
    <property type="molecule type" value="Genomic_DNA"/>
</dbReference>
<proteinExistence type="predicted"/>
<dbReference type="Proteomes" id="UP000821837">
    <property type="component" value="Unassembled WGS sequence"/>
</dbReference>
<reference evidence="2" key="2">
    <citation type="submission" date="2021-09" db="EMBL/GenBank/DDBJ databases">
        <authorList>
            <person name="Jia N."/>
            <person name="Wang J."/>
            <person name="Shi W."/>
            <person name="Du L."/>
            <person name="Sun Y."/>
            <person name="Zhan W."/>
            <person name="Jiang J."/>
            <person name="Wang Q."/>
            <person name="Zhang B."/>
            <person name="Ji P."/>
            <person name="Sakyi L.B."/>
            <person name="Cui X."/>
            <person name="Yuan T."/>
            <person name="Jiang B."/>
            <person name="Yang W."/>
            <person name="Lam T.T.-Y."/>
            <person name="Chang Q."/>
            <person name="Ding S."/>
            <person name="Wang X."/>
            <person name="Zhu J."/>
            <person name="Ruan X."/>
            <person name="Zhao L."/>
            <person name="Wei J."/>
            <person name="Que T."/>
            <person name="Du C."/>
            <person name="Cheng J."/>
            <person name="Dai P."/>
            <person name="Han X."/>
            <person name="Huang E."/>
            <person name="Gao Y."/>
            <person name="Liu J."/>
            <person name="Shao H."/>
            <person name="Ye R."/>
            <person name="Li L."/>
            <person name="Wei W."/>
            <person name="Wang X."/>
            <person name="Wang C."/>
            <person name="Huo Q."/>
            <person name="Li W."/>
            <person name="Guo W."/>
            <person name="Chen H."/>
            <person name="Chen S."/>
            <person name="Zhou L."/>
            <person name="Zhou L."/>
            <person name="Ni X."/>
            <person name="Tian J."/>
            <person name="Zhou Y."/>
            <person name="Sheng Y."/>
            <person name="Liu T."/>
            <person name="Pan Y."/>
            <person name="Xia L."/>
            <person name="Li J."/>
            <person name="Zhao F."/>
            <person name="Cao W."/>
        </authorList>
    </citation>
    <scope>NUCLEOTIDE SEQUENCE</scope>
    <source>
        <strain evidence="2">Rsan-2018</strain>
        <tissue evidence="2">Larvae</tissue>
    </source>
</reference>
<accession>A0A9D4PKJ2</accession>
<keyword evidence="3" id="KW-1185">Reference proteome</keyword>
<organism evidence="2 3">
    <name type="scientific">Rhipicephalus sanguineus</name>
    <name type="common">Brown dog tick</name>
    <name type="synonym">Ixodes sanguineus</name>
    <dbReference type="NCBI Taxonomy" id="34632"/>
    <lineage>
        <taxon>Eukaryota</taxon>
        <taxon>Metazoa</taxon>
        <taxon>Ecdysozoa</taxon>
        <taxon>Arthropoda</taxon>
        <taxon>Chelicerata</taxon>
        <taxon>Arachnida</taxon>
        <taxon>Acari</taxon>
        <taxon>Parasitiformes</taxon>
        <taxon>Ixodida</taxon>
        <taxon>Ixodoidea</taxon>
        <taxon>Ixodidae</taxon>
        <taxon>Rhipicephalinae</taxon>
        <taxon>Rhipicephalus</taxon>
        <taxon>Rhipicephalus</taxon>
    </lineage>
</organism>
<protein>
    <submittedName>
        <fullName evidence="2">Uncharacterized protein</fullName>
    </submittedName>
</protein>
<reference evidence="2" key="1">
    <citation type="journal article" date="2020" name="Cell">
        <title>Large-Scale Comparative Analyses of Tick Genomes Elucidate Their Genetic Diversity and Vector Capacities.</title>
        <authorList>
            <consortium name="Tick Genome and Microbiome Consortium (TIGMIC)"/>
            <person name="Jia N."/>
            <person name="Wang J."/>
            <person name="Shi W."/>
            <person name="Du L."/>
            <person name="Sun Y."/>
            <person name="Zhan W."/>
            <person name="Jiang J.F."/>
            <person name="Wang Q."/>
            <person name="Zhang B."/>
            <person name="Ji P."/>
            <person name="Bell-Sakyi L."/>
            <person name="Cui X.M."/>
            <person name="Yuan T.T."/>
            <person name="Jiang B.G."/>
            <person name="Yang W.F."/>
            <person name="Lam T.T."/>
            <person name="Chang Q.C."/>
            <person name="Ding S.J."/>
            <person name="Wang X.J."/>
            <person name="Zhu J.G."/>
            <person name="Ruan X.D."/>
            <person name="Zhao L."/>
            <person name="Wei J.T."/>
            <person name="Ye R.Z."/>
            <person name="Que T.C."/>
            <person name="Du C.H."/>
            <person name="Zhou Y.H."/>
            <person name="Cheng J.X."/>
            <person name="Dai P.F."/>
            <person name="Guo W.B."/>
            <person name="Han X.H."/>
            <person name="Huang E.J."/>
            <person name="Li L.F."/>
            <person name="Wei W."/>
            <person name="Gao Y.C."/>
            <person name="Liu J.Z."/>
            <person name="Shao H.Z."/>
            <person name="Wang X."/>
            <person name="Wang C.C."/>
            <person name="Yang T.C."/>
            <person name="Huo Q.B."/>
            <person name="Li W."/>
            <person name="Chen H.Y."/>
            <person name="Chen S.E."/>
            <person name="Zhou L.G."/>
            <person name="Ni X.B."/>
            <person name="Tian J.H."/>
            <person name="Sheng Y."/>
            <person name="Liu T."/>
            <person name="Pan Y.S."/>
            <person name="Xia L.Y."/>
            <person name="Li J."/>
            <person name="Zhao F."/>
            <person name="Cao W.C."/>
        </authorList>
    </citation>
    <scope>NUCLEOTIDE SEQUENCE</scope>
    <source>
        <strain evidence="2">Rsan-2018</strain>
    </source>
</reference>
<dbReference type="AlphaFoldDB" id="A0A9D4PKJ2"/>
<dbReference type="Gene3D" id="3.40.50.300">
    <property type="entry name" value="P-loop containing nucleotide triphosphate hydrolases"/>
    <property type="match status" value="1"/>
</dbReference>
<evidence type="ECO:0000313" key="2">
    <source>
        <dbReference type="EMBL" id="KAH7943371.1"/>
    </source>
</evidence>
<dbReference type="SUPFAM" id="SSF52540">
    <property type="entry name" value="P-loop containing nucleoside triphosphate hydrolases"/>
    <property type="match status" value="1"/>
</dbReference>
<sequence length="76" mass="8235">MRPPTDRLELSPPEPVAQPRPQLKDGHGTDVQKATASMLKKIGLEDEKDKMPSEVSCGTLRMLSLAIAIASQPKVV</sequence>
<dbReference type="InterPro" id="IPR027417">
    <property type="entry name" value="P-loop_NTPase"/>
</dbReference>
<gene>
    <name evidence="2" type="ORF">HPB52_007284</name>
</gene>
<evidence type="ECO:0000256" key="1">
    <source>
        <dbReference type="SAM" id="MobiDB-lite"/>
    </source>
</evidence>
<comment type="caution">
    <text evidence="2">The sequence shown here is derived from an EMBL/GenBank/DDBJ whole genome shotgun (WGS) entry which is preliminary data.</text>
</comment>
<feature type="region of interest" description="Disordered" evidence="1">
    <location>
        <begin position="1"/>
        <end position="33"/>
    </location>
</feature>
<name>A0A9D4PKJ2_RHISA</name>
<evidence type="ECO:0000313" key="3">
    <source>
        <dbReference type="Proteomes" id="UP000821837"/>
    </source>
</evidence>